<evidence type="ECO:0000313" key="4">
    <source>
        <dbReference type="Proteomes" id="UP001383192"/>
    </source>
</evidence>
<dbReference type="EMBL" id="JAYKXP010000133">
    <property type="protein sequence ID" value="KAK7023649.1"/>
    <property type="molecule type" value="Genomic_DNA"/>
</dbReference>
<evidence type="ECO:0000256" key="1">
    <source>
        <dbReference type="SAM" id="MobiDB-lite"/>
    </source>
</evidence>
<feature type="compositionally biased region" description="Basic and acidic residues" evidence="1">
    <location>
        <begin position="320"/>
        <end position="335"/>
    </location>
</feature>
<feature type="region of interest" description="Disordered" evidence="1">
    <location>
        <begin position="315"/>
        <end position="355"/>
    </location>
</feature>
<evidence type="ECO:0000256" key="2">
    <source>
        <dbReference type="SAM" id="Phobius"/>
    </source>
</evidence>
<feature type="region of interest" description="Disordered" evidence="1">
    <location>
        <begin position="462"/>
        <end position="497"/>
    </location>
</feature>
<evidence type="ECO:0000313" key="3">
    <source>
        <dbReference type="EMBL" id="KAK7023649.1"/>
    </source>
</evidence>
<keyword evidence="2" id="KW-0472">Membrane</keyword>
<dbReference type="Proteomes" id="UP001383192">
    <property type="component" value="Unassembled WGS sequence"/>
</dbReference>
<accession>A0AAW0BC08</accession>
<reference evidence="3 4" key="1">
    <citation type="submission" date="2024-01" db="EMBL/GenBank/DDBJ databases">
        <title>A draft genome for a cacao thread blight-causing isolate of Paramarasmius palmivorus.</title>
        <authorList>
            <person name="Baruah I.K."/>
            <person name="Bukari Y."/>
            <person name="Amoako-Attah I."/>
            <person name="Meinhardt L.W."/>
            <person name="Bailey B.A."/>
            <person name="Cohen S.P."/>
        </authorList>
    </citation>
    <scope>NUCLEOTIDE SEQUENCE [LARGE SCALE GENOMIC DNA]</scope>
    <source>
        <strain evidence="3 4">GH-12</strain>
    </source>
</reference>
<feature type="transmembrane region" description="Helical" evidence="2">
    <location>
        <begin position="361"/>
        <end position="383"/>
    </location>
</feature>
<name>A0AAW0BC08_9AGAR</name>
<gene>
    <name evidence="3" type="ORF">VNI00_016611</name>
</gene>
<dbReference type="Gene3D" id="2.60.120.260">
    <property type="entry name" value="Galactose-binding domain-like"/>
    <property type="match status" value="1"/>
</dbReference>
<dbReference type="AlphaFoldDB" id="A0AAW0BC08"/>
<sequence length="497" mass="54471">MSDNIPRRIVVDDTDARIEYAGSWFLDNTGFLDSLSCTGATYNRTMHGTKRDGATFSFTFEGEYVSIWGTKDTRNLKRNNANSIKDDLSKLPWWQCQIDGFRIPRGDYFPEIDRLTNNMFCDASGLSTSSPHVLTLKVEIDDPQTQTFWLDKIEYAPVPDADISGEVIRVDSSDPSVRYNNTSMNWHPDTETGTQFNQTGVTGTNLSLTFNGTSVSLYGFNEGDTGKRSGTSGRYFIDNSNDVGFDIPGSKMSPSNSSRAIDYYNELFFQSPELEPGTHDMTITFTGPSSGQVQWLSVDYFYVTASEGTRATADLLDSGKSNHTDGDRSGNDDIGVKNGGSEPGGGSMPPGSTTRPVKAPVGGIVGGIVGSIAFLGLLTFIFLKYRKKSKGAKRDTCHFADSIPFLTRYSSGLSPYPYVTPSIFDPRSSRIAPPPAPVLAQAIADMESSDLPIYTLFASSNSSQEGRNGKIPLNQNHNGMRYSQIRMTEPPPDYTVE</sequence>
<keyword evidence="2" id="KW-1133">Transmembrane helix</keyword>
<organism evidence="3 4">
    <name type="scientific">Paramarasmius palmivorus</name>
    <dbReference type="NCBI Taxonomy" id="297713"/>
    <lineage>
        <taxon>Eukaryota</taxon>
        <taxon>Fungi</taxon>
        <taxon>Dikarya</taxon>
        <taxon>Basidiomycota</taxon>
        <taxon>Agaricomycotina</taxon>
        <taxon>Agaricomycetes</taxon>
        <taxon>Agaricomycetidae</taxon>
        <taxon>Agaricales</taxon>
        <taxon>Marasmiineae</taxon>
        <taxon>Marasmiaceae</taxon>
        <taxon>Paramarasmius</taxon>
    </lineage>
</organism>
<proteinExistence type="predicted"/>
<protein>
    <submittedName>
        <fullName evidence="3">Uncharacterized protein</fullName>
    </submittedName>
</protein>
<keyword evidence="4" id="KW-1185">Reference proteome</keyword>
<keyword evidence="2" id="KW-0812">Transmembrane</keyword>
<feature type="compositionally biased region" description="Gly residues" evidence="1">
    <location>
        <begin position="337"/>
        <end position="348"/>
    </location>
</feature>
<comment type="caution">
    <text evidence="3">The sequence shown here is derived from an EMBL/GenBank/DDBJ whole genome shotgun (WGS) entry which is preliminary data.</text>
</comment>